<dbReference type="EMBL" id="JARQAI010000067">
    <property type="protein sequence ID" value="MDT2738309.1"/>
    <property type="molecule type" value="Genomic_DNA"/>
</dbReference>
<gene>
    <name evidence="1" type="ORF">P7H00_14490</name>
</gene>
<reference evidence="1" key="1">
    <citation type="submission" date="2023-03" db="EMBL/GenBank/DDBJ databases">
        <authorList>
            <person name="Shen W."/>
            <person name="Cai J."/>
        </authorList>
    </citation>
    <scope>NUCLEOTIDE SEQUENCE</scope>
    <source>
        <strain evidence="1">P69-2</strain>
    </source>
</reference>
<sequence>MESLGRAMQKIIDRVFITVGSCPDCGAEMYQWREKLPSGEDRCGPTCMICGHKELKRKQDYDTQVMYNESLKKRALNYFKYSSIVPDKTLFDKRMKGYTVTDQETKNALEIAKRAVNEFILGKPVHVVFTGKSG</sequence>
<protein>
    <submittedName>
        <fullName evidence="1">ATP-binding protein</fullName>
    </submittedName>
</protein>
<dbReference type="GO" id="GO:0005524">
    <property type="term" value="F:ATP binding"/>
    <property type="evidence" value="ECO:0007669"/>
    <property type="project" value="UniProtKB-KW"/>
</dbReference>
<keyword evidence="1" id="KW-0547">Nucleotide-binding</keyword>
<evidence type="ECO:0000313" key="1">
    <source>
        <dbReference type="EMBL" id="MDT2738309.1"/>
    </source>
</evidence>
<name>A0AAE4I2G9_9ENTE</name>
<accession>A0AAE4I2G9</accession>
<dbReference type="AlphaFoldDB" id="A0AAE4I2G9"/>
<evidence type="ECO:0000313" key="2">
    <source>
        <dbReference type="Proteomes" id="UP001180842"/>
    </source>
</evidence>
<organism evidence="1 2">
    <name type="scientific">Enterococcus pseudoavium</name>
    <dbReference type="NCBI Taxonomy" id="44007"/>
    <lineage>
        <taxon>Bacteria</taxon>
        <taxon>Bacillati</taxon>
        <taxon>Bacillota</taxon>
        <taxon>Bacilli</taxon>
        <taxon>Lactobacillales</taxon>
        <taxon>Enterococcaceae</taxon>
        <taxon>Enterococcus</taxon>
    </lineage>
</organism>
<comment type="caution">
    <text evidence="1">The sequence shown here is derived from an EMBL/GenBank/DDBJ whole genome shotgun (WGS) entry which is preliminary data.</text>
</comment>
<dbReference type="Proteomes" id="UP001180842">
    <property type="component" value="Unassembled WGS sequence"/>
</dbReference>
<proteinExistence type="predicted"/>
<keyword evidence="1" id="KW-0067">ATP-binding</keyword>
<feature type="non-terminal residue" evidence="1">
    <location>
        <position position="134"/>
    </location>
</feature>